<dbReference type="Gene3D" id="3.30.1380.10">
    <property type="match status" value="1"/>
</dbReference>
<dbReference type="Pfam" id="PF13539">
    <property type="entry name" value="Peptidase_M15_4"/>
    <property type="match status" value="1"/>
</dbReference>
<gene>
    <name evidence="2" type="ORF">UFOVP720_20</name>
</gene>
<dbReference type="InterPro" id="IPR039561">
    <property type="entry name" value="Peptidase_M15C"/>
</dbReference>
<name>A0A6J5NQU3_9CAUD</name>
<dbReference type="InterPro" id="IPR009045">
    <property type="entry name" value="Zn_M74/Hedgehog-like"/>
</dbReference>
<feature type="domain" description="Peptidase M15C" evidence="1">
    <location>
        <begin position="72"/>
        <end position="135"/>
    </location>
</feature>
<accession>A0A6J5NQU3</accession>
<proteinExistence type="predicted"/>
<keyword evidence="2" id="KW-0645">Protease</keyword>
<dbReference type="SUPFAM" id="SSF55166">
    <property type="entry name" value="Hedgehog/DD-peptidase"/>
    <property type="match status" value="1"/>
</dbReference>
<keyword evidence="2" id="KW-0121">Carboxypeptidase</keyword>
<organism evidence="2">
    <name type="scientific">uncultured Caudovirales phage</name>
    <dbReference type="NCBI Taxonomy" id="2100421"/>
    <lineage>
        <taxon>Viruses</taxon>
        <taxon>Duplodnaviria</taxon>
        <taxon>Heunggongvirae</taxon>
        <taxon>Uroviricota</taxon>
        <taxon>Caudoviricetes</taxon>
        <taxon>Peduoviridae</taxon>
        <taxon>Maltschvirus</taxon>
        <taxon>Maltschvirus maltsch</taxon>
    </lineage>
</organism>
<dbReference type="EMBL" id="LR796690">
    <property type="protein sequence ID" value="CAB4159721.1"/>
    <property type="molecule type" value="Genomic_DNA"/>
</dbReference>
<protein>
    <submittedName>
        <fullName evidence="2">D-alanyl-D-alanine carboxypeptidase</fullName>
    </submittedName>
</protein>
<evidence type="ECO:0000313" key="2">
    <source>
        <dbReference type="EMBL" id="CAB4159721.1"/>
    </source>
</evidence>
<dbReference type="GO" id="GO:0004180">
    <property type="term" value="F:carboxypeptidase activity"/>
    <property type="evidence" value="ECO:0007669"/>
    <property type="project" value="UniProtKB-KW"/>
</dbReference>
<keyword evidence="2" id="KW-0378">Hydrolase</keyword>
<evidence type="ECO:0000259" key="1">
    <source>
        <dbReference type="Pfam" id="PF13539"/>
    </source>
</evidence>
<reference evidence="2" key="1">
    <citation type="submission" date="2020-04" db="EMBL/GenBank/DDBJ databases">
        <authorList>
            <person name="Chiriac C."/>
            <person name="Salcher M."/>
            <person name="Ghai R."/>
            <person name="Kavagutti S V."/>
        </authorList>
    </citation>
    <scope>NUCLEOTIDE SEQUENCE</scope>
</reference>
<sequence>MLKSYNGYPASKDPDEIKIKSYPVKGTDRKLRCAESVGPLLAAFAAEFHILIEPIDEGTFDDWGYAFRMVRGSTDRLSCHSSGTAIDLNATKHPLGKAGTFPAEKIPMLRALAKKYGLKWGGDFKSRPDDMHFEVEVTPAKAKALISSLGL</sequence>